<keyword evidence="2" id="KW-1133">Transmembrane helix</keyword>
<dbReference type="EMBL" id="BAAATZ010000037">
    <property type="protein sequence ID" value="GAA2737954.1"/>
    <property type="molecule type" value="Genomic_DNA"/>
</dbReference>
<feature type="transmembrane region" description="Helical" evidence="2">
    <location>
        <begin position="236"/>
        <end position="257"/>
    </location>
</feature>
<evidence type="ECO:0000313" key="4">
    <source>
        <dbReference type="Proteomes" id="UP001501842"/>
    </source>
</evidence>
<accession>A0ABN3USU1</accession>
<protein>
    <recommendedName>
        <fullName evidence="5">Membrane protein DUF2306</fullName>
    </recommendedName>
</protein>
<evidence type="ECO:0000256" key="2">
    <source>
        <dbReference type="SAM" id="Phobius"/>
    </source>
</evidence>
<evidence type="ECO:0008006" key="5">
    <source>
        <dbReference type="Google" id="ProtNLM"/>
    </source>
</evidence>
<evidence type="ECO:0000256" key="1">
    <source>
        <dbReference type="SAM" id="MobiDB-lite"/>
    </source>
</evidence>
<feature type="transmembrane region" description="Helical" evidence="2">
    <location>
        <begin position="43"/>
        <end position="66"/>
    </location>
</feature>
<sequence length="326" mass="35101">MQPVLLACAAHLVYLTGFVIFKMTGASLPPLTARRPFHATMKLATSGSWMIGLTTVMSGTVVAAAAVNTAPVSIMLATYLFGLLLLLLVGVQGFKERLSRREAGAISLLVAALVLVAVSVAFGYGSFPSRSLAGPPDPSPWTFAAATVPSLLFPIWLFCVRERKVEGRHARRLTGVAYGIGAGVLLGTAETMGVAMIPYITGDPRYLLFTPYPVLFVLAGGLGLGLLHIGLQQRRLIVVCVVMNIVGKIQLVCGAALLFGEPWPSEPLWLALELAGVFLALYAVLLFPRYERVTRTPAAPAPEPVRHPRPEHRTEPWMTTPPRARR</sequence>
<feature type="transmembrane region" description="Helical" evidence="2">
    <location>
        <begin position="180"/>
        <end position="200"/>
    </location>
</feature>
<feature type="transmembrane region" description="Helical" evidence="2">
    <location>
        <begin position="12"/>
        <end position="31"/>
    </location>
</feature>
<keyword evidence="4" id="KW-1185">Reference proteome</keyword>
<name>A0ABN3USU1_9ACTN</name>
<organism evidence="3 4">
    <name type="scientific">Actinocorallia aurantiaca</name>
    <dbReference type="NCBI Taxonomy" id="46204"/>
    <lineage>
        <taxon>Bacteria</taxon>
        <taxon>Bacillati</taxon>
        <taxon>Actinomycetota</taxon>
        <taxon>Actinomycetes</taxon>
        <taxon>Streptosporangiales</taxon>
        <taxon>Thermomonosporaceae</taxon>
        <taxon>Actinocorallia</taxon>
    </lineage>
</organism>
<keyword evidence="2" id="KW-0472">Membrane</keyword>
<proteinExistence type="predicted"/>
<gene>
    <name evidence="3" type="ORF">GCM10010439_70030</name>
</gene>
<feature type="transmembrane region" description="Helical" evidence="2">
    <location>
        <begin position="139"/>
        <end position="159"/>
    </location>
</feature>
<keyword evidence="2" id="KW-0812">Transmembrane</keyword>
<feature type="transmembrane region" description="Helical" evidence="2">
    <location>
        <begin position="72"/>
        <end position="91"/>
    </location>
</feature>
<dbReference type="RefSeq" id="WP_344457534.1">
    <property type="nucleotide sequence ID" value="NZ_BAAATZ010000037.1"/>
</dbReference>
<comment type="caution">
    <text evidence="3">The sequence shown here is derived from an EMBL/GenBank/DDBJ whole genome shotgun (WGS) entry which is preliminary data.</text>
</comment>
<dbReference type="Proteomes" id="UP001501842">
    <property type="component" value="Unassembled WGS sequence"/>
</dbReference>
<feature type="transmembrane region" description="Helical" evidence="2">
    <location>
        <begin position="269"/>
        <end position="287"/>
    </location>
</feature>
<evidence type="ECO:0000313" key="3">
    <source>
        <dbReference type="EMBL" id="GAA2737954.1"/>
    </source>
</evidence>
<reference evidence="3 4" key="1">
    <citation type="journal article" date="2019" name="Int. J. Syst. Evol. Microbiol.">
        <title>The Global Catalogue of Microorganisms (GCM) 10K type strain sequencing project: providing services to taxonomists for standard genome sequencing and annotation.</title>
        <authorList>
            <consortium name="The Broad Institute Genomics Platform"/>
            <consortium name="The Broad Institute Genome Sequencing Center for Infectious Disease"/>
            <person name="Wu L."/>
            <person name="Ma J."/>
        </authorList>
    </citation>
    <scope>NUCLEOTIDE SEQUENCE [LARGE SCALE GENOMIC DNA]</scope>
    <source>
        <strain evidence="3 4">JCM 8201</strain>
    </source>
</reference>
<feature type="transmembrane region" description="Helical" evidence="2">
    <location>
        <begin position="206"/>
        <end position="229"/>
    </location>
</feature>
<feature type="compositionally biased region" description="Basic and acidic residues" evidence="1">
    <location>
        <begin position="304"/>
        <end position="315"/>
    </location>
</feature>
<feature type="region of interest" description="Disordered" evidence="1">
    <location>
        <begin position="298"/>
        <end position="326"/>
    </location>
</feature>
<feature type="transmembrane region" description="Helical" evidence="2">
    <location>
        <begin position="103"/>
        <end position="127"/>
    </location>
</feature>